<accession>Q8VKB2</accession>
<organism evidence="1 2">
    <name type="scientific">Mycobacterium tuberculosis (strain CDC 1551 / Oshkosh)</name>
    <dbReference type="NCBI Taxonomy" id="83331"/>
    <lineage>
        <taxon>Bacteria</taxon>
        <taxon>Bacillati</taxon>
        <taxon>Actinomycetota</taxon>
        <taxon>Actinomycetes</taxon>
        <taxon>Mycobacteriales</taxon>
        <taxon>Mycobacteriaceae</taxon>
        <taxon>Mycobacterium</taxon>
        <taxon>Mycobacterium tuberculosis complex</taxon>
    </lineage>
</organism>
<gene>
    <name evidence="1" type="ordered locus">MT0946</name>
</gene>
<reference evidence="1 2" key="1">
    <citation type="journal article" date="2002" name="J. Bacteriol.">
        <title>Whole-genome comparison of Mycobacterium tuberculosis clinical and laboratory strains.</title>
        <authorList>
            <person name="Fleischmann R.D."/>
            <person name="Alland D."/>
            <person name="Eisen J.A."/>
            <person name="Carpenter L."/>
            <person name="White O."/>
            <person name="Peterson J."/>
            <person name="DeBoy R."/>
            <person name="Dodson R."/>
            <person name="Gwinn M."/>
            <person name="Haft D."/>
            <person name="Hickey E."/>
            <person name="Kolonay J.F."/>
            <person name="Nelson W.C."/>
            <person name="Umayam L.A."/>
            <person name="Ermolaeva M."/>
            <person name="Salzberg S.L."/>
            <person name="Delcher A."/>
            <person name="Utterback T."/>
            <person name="Weidman J."/>
            <person name="Khouri H."/>
            <person name="Gill J."/>
            <person name="Mikula A."/>
            <person name="Bishai W."/>
            <person name="Jacobs Jr W.R.Jr."/>
            <person name="Venter J.C."/>
            <person name="Fraser C.M."/>
        </authorList>
    </citation>
    <scope>NUCLEOTIDE SEQUENCE [LARGE SCALE GENOMIC DNA]</scope>
    <source>
        <strain evidence="2">CDC 1551 / Oshkosh</strain>
    </source>
</reference>
<dbReference type="EMBL" id="AE000516">
    <property type="protein sequence ID" value="AAK45193.1"/>
    <property type="molecule type" value="Genomic_DNA"/>
</dbReference>
<dbReference type="HOGENOM" id="CLU_3155026_0_0_11"/>
<proteinExistence type="predicted"/>
<name>Q8VKB2_MYCTO</name>
<dbReference type="Proteomes" id="UP000001020">
    <property type="component" value="Chromosome"/>
</dbReference>
<keyword evidence="2" id="KW-1185">Reference proteome</keyword>
<dbReference type="AlphaFoldDB" id="Q8VKB2"/>
<evidence type="ECO:0000313" key="2">
    <source>
        <dbReference type="Proteomes" id="UP000001020"/>
    </source>
</evidence>
<protein>
    <submittedName>
        <fullName evidence="1">Uncharacterized protein</fullName>
    </submittedName>
</protein>
<sequence length="48" mass="5265">MFAQFSHGFQVSAEWSWLVLVGAVVGDWLVSDDVAWLSIVNRVASVAN</sequence>
<dbReference type="KEGG" id="mtc:MT0946"/>
<evidence type="ECO:0000313" key="1">
    <source>
        <dbReference type="EMBL" id="AAK45193.1"/>
    </source>
</evidence>